<evidence type="ECO:0000256" key="5">
    <source>
        <dbReference type="ARBA" id="ARBA00022692"/>
    </source>
</evidence>
<dbReference type="PANTHER" id="PTHR35011:SF4">
    <property type="entry name" value="SLL1102 PROTEIN"/>
    <property type="match status" value="1"/>
</dbReference>
<evidence type="ECO:0000256" key="1">
    <source>
        <dbReference type="ARBA" id="ARBA00004429"/>
    </source>
</evidence>
<dbReference type="STRING" id="1720063.SAMN05216217_10574"/>
<comment type="subcellular location">
    <subcellularLocation>
        <location evidence="1 9">Cell inner membrane</location>
        <topology evidence="1 9">Multi-pass membrane protein</topology>
    </subcellularLocation>
</comment>
<comment type="similarity">
    <text evidence="8 9">Belongs to the TRAP transporter small permease family.</text>
</comment>
<comment type="subunit">
    <text evidence="9">The complex comprises the extracytoplasmic solute receptor protein and the two transmembrane proteins.</text>
</comment>
<keyword evidence="6 9" id="KW-1133">Transmembrane helix</keyword>
<keyword evidence="5 9" id="KW-0812">Transmembrane</keyword>
<evidence type="ECO:0000313" key="11">
    <source>
        <dbReference type="EMBL" id="SFM44262.1"/>
    </source>
</evidence>
<keyword evidence="7 9" id="KW-0472">Membrane</keyword>
<proteinExistence type="inferred from homology"/>
<evidence type="ECO:0000256" key="7">
    <source>
        <dbReference type="ARBA" id="ARBA00023136"/>
    </source>
</evidence>
<accession>A0A1I4QW18</accession>
<dbReference type="RefSeq" id="WP_093474491.1">
    <property type="nucleotide sequence ID" value="NZ_FOUI01000005.1"/>
</dbReference>
<reference evidence="12" key="1">
    <citation type="submission" date="2016-10" db="EMBL/GenBank/DDBJ databases">
        <authorList>
            <person name="Varghese N."/>
            <person name="Submissions S."/>
        </authorList>
    </citation>
    <scope>NUCLEOTIDE SEQUENCE [LARGE SCALE GENOMIC DNA]</scope>
    <source>
        <strain evidence="12">DSM 24213</strain>
    </source>
</reference>
<dbReference type="AlphaFoldDB" id="A0A1I4QW18"/>
<evidence type="ECO:0000256" key="3">
    <source>
        <dbReference type="ARBA" id="ARBA00022475"/>
    </source>
</evidence>
<sequence>MSLSPLRLALGLARGIDALNALLGRSLAWLSLLLVLLTSAVVLLRYGFSIGATALQELTLYAHALVFMGAAAWTLQRDAHVRVDIFYRSASPRRQALTDLLGSLLFLLPLCLFLAWSCWDYVLLSWARQERSADAGGLPWVYLQKSIILLLVASLLLQALAQLIKTIAVLRGALPNHLDSHPQEEL</sequence>
<dbReference type="Pfam" id="PF04290">
    <property type="entry name" value="DctQ"/>
    <property type="match status" value="1"/>
</dbReference>
<evidence type="ECO:0000256" key="6">
    <source>
        <dbReference type="ARBA" id="ARBA00022989"/>
    </source>
</evidence>
<evidence type="ECO:0000259" key="10">
    <source>
        <dbReference type="Pfam" id="PF04290"/>
    </source>
</evidence>
<keyword evidence="4 9" id="KW-0997">Cell inner membrane</keyword>
<evidence type="ECO:0000256" key="8">
    <source>
        <dbReference type="ARBA" id="ARBA00038436"/>
    </source>
</evidence>
<keyword evidence="12" id="KW-1185">Reference proteome</keyword>
<feature type="transmembrane region" description="Helical" evidence="9">
    <location>
        <begin position="58"/>
        <end position="75"/>
    </location>
</feature>
<dbReference type="InterPro" id="IPR055348">
    <property type="entry name" value="DctQ"/>
</dbReference>
<dbReference type="GO" id="GO:0022857">
    <property type="term" value="F:transmembrane transporter activity"/>
    <property type="evidence" value="ECO:0007669"/>
    <property type="project" value="UniProtKB-UniRule"/>
</dbReference>
<gene>
    <name evidence="11" type="ORF">SAMN05216217_10574</name>
</gene>
<evidence type="ECO:0000256" key="4">
    <source>
        <dbReference type="ARBA" id="ARBA00022519"/>
    </source>
</evidence>
<feature type="transmembrane region" description="Helical" evidence="9">
    <location>
        <begin position="142"/>
        <end position="161"/>
    </location>
</feature>
<dbReference type="InterPro" id="IPR007387">
    <property type="entry name" value="TRAP_DctQ"/>
</dbReference>
<evidence type="ECO:0000313" key="12">
    <source>
        <dbReference type="Proteomes" id="UP000243629"/>
    </source>
</evidence>
<keyword evidence="3" id="KW-1003">Cell membrane</keyword>
<dbReference type="PANTHER" id="PTHR35011">
    <property type="entry name" value="2,3-DIKETO-L-GULONATE TRAP TRANSPORTER SMALL PERMEASE PROTEIN YIAM"/>
    <property type="match status" value="1"/>
</dbReference>
<name>A0A1I4QW18_9GAMM</name>
<comment type="function">
    <text evidence="9">Part of the tripartite ATP-independent periplasmic (TRAP) transport system.</text>
</comment>
<dbReference type="OrthoDB" id="9795655at2"/>
<dbReference type="Proteomes" id="UP000243629">
    <property type="component" value="Unassembled WGS sequence"/>
</dbReference>
<feature type="domain" description="Tripartite ATP-independent periplasmic transporters DctQ component" evidence="10">
    <location>
        <begin position="34"/>
        <end position="167"/>
    </location>
</feature>
<protein>
    <recommendedName>
        <fullName evidence="9">TRAP transporter small permease protein</fullName>
    </recommendedName>
</protein>
<dbReference type="EMBL" id="FOUI01000005">
    <property type="protein sequence ID" value="SFM44262.1"/>
    <property type="molecule type" value="Genomic_DNA"/>
</dbReference>
<organism evidence="11 12">
    <name type="scientific">Halopseudomonas yangmingensis</name>
    <dbReference type="NCBI Taxonomy" id="1720063"/>
    <lineage>
        <taxon>Bacteria</taxon>
        <taxon>Pseudomonadati</taxon>
        <taxon>Pseudomonadota</taxon>
        <taxon>Gammaproteobacteria</taxon>
        <taxon>Pseudomonadales</taxon>
        <taxon>Pseudomonadaceae</taxon>
        <taxon>Halopseudomonas</taxon>
    </lineage>
</organism>
<feature type="transmembrane region" description="Helical" evidence="9">
    <location>
        <begin position="27"/>
        <end position="46"/>
    </location>
</feature>
<evidence type="ECO:0000256" key="2">
    <source>
        <dbReference type="ARBA" id="ARBA00022448"/>
    </source>
</evidence>
<feature type="transmembrane region" description="Helical" evidence="9">
    <location>
        <begin position="96"/>
        <end position="122"/>
    </location>
</feature>
<keyword evidence="2 9" id="KW-0813">Transport</keyword>
<evidence type="ECO:0000256" key="9">
    <source>
        <dbReference type="RuleBase" id="RU369079"/>
    </source>
</evidence>
<dbReference type="GO" id="GO:0005886">
    <property type="term" value="C:plasma membrane"/>
    <property type="evidence" value="ECO:0007669"/>
    <property type="project" value="UniProtKB-SubCell"/>
</dbReference>